<reference evidence="1 2" key="1">
    <citation type="journal article" date="2013" name="Genome Biol.">
        <title>Genome of Acanthamoeba castellanii highlights extensive lateral gene transfer and early evolution of tyrosine kinase signaling.</title>
        <authorList>
            <person name="Clarke M."/>
            <person name="Lohan A.J."/>
            <person name="Liu B."/>
            <person name="Lagkouvardos I."/>
            <person name="Roy S."/>
            <person name="Zafar N."/>
            <person name="Bertelli C."/>
            <person name="Schilde C."/>
            <person name="Kianianmomeni A."/>
            <person name="Burglin T.R."/>
            <person name="Frech C."/>
            <person name="Turcotte B."/>
            <person name="Kopec K.O."/>
            <person name="Synnott J.M."/>
            <person name="Choo C."/>
            <person name="Paponov I."/>
            <person name="Finkler A."/>
            <person name="Soon Heng Tan C."/>
            <person name="Hutchins A.P."/>
            <person name="Weinmeier T."/>
            <person name="Rattei T."/>
            <person name="Chu J.S."/>
            <person name="Gimenez G."/>
            <person name="Irimia M."/>
            <person name="Rigden D.J."/>
            <person name="Fitzpatrick D.A."/>
            <person name="Lorenzo-Morales J."/>
            <person name="Bateman A."/>
            <person name="Chiu C.H."/>
            <person name="Tang P."/>
            <person name="Hegemann P."/>
            <person name="Fromm H."/>
            <person name="Raoult D."/>
            <person name="Greub G."/>
            <person name="Miranda-Saavedra D."/>
            <person name="Chen N."/>
            <person name="Nash P."/>
            <person name="Ginger M.L."/>
            <person name="Horn M."/>
            <person name="Schaap P."/>
            <person name="Caler L."/>
            <person name="Loftus B."/>
        </authorList>
    </citation>
    <scope>NUCLEOTIDE SEQUENCE [LARGE SCALE GENOMIC DNA]</scope>
    <source>
        <strain evidence="1 2">Neff</strain>
    </source>
</reference>
<dbReference type="VEuPathDB" id="AmoebaDB:ACA1_305050"/>
<sequence length="174" mass="19784">MEGAASNQDLDREHKEIEEILNDHTTASGIKYWGHCAEFHSFLFKEHTIKDVSEIYDGDFLKIQGQFIEDKLQGAIILTNNHFSYGQMGFNSIRVITTISHPRGRSTSLEGATTLTQEQEMHNRELASAHACIENGFGHIISIFDVLRMAWHEDKSQHNMAVWTTVGIANKRLQ</sequence>
<accession>L8HF02</accession>
<dbReference type="KEGG" id="acan:ACA1_305050"/>
<protein>
    <submittedName>
        <fullName evidence="1">Uncharacterized protein</fullName>
    </submittedName>
</protein>
<dbReference type="AlphaFoldDB" id="L8HF02"/>
<proteinExistence type="predicted"/>
<dbReference type="RefSeq" id="XP_004353350.1">
    <property type="nucleotide sequence ID" value="XM_004353298.1"/>
</dbReference>
<keyword evidence="2" id="KW-1185">Reference proteome</keyword>
<name>L8HF02_ACACF</name>
<organism evidence="1 2">
    <name type="scientific">Acanthamoeba castellanii (strain ATCC 30010 / Neff)</name>
    <dbReference type="NCBI Taxonomy" id="1257118"/>
    <lineage>
        <taxon>Eukaryota</taxon>
        <taxon>Amoebozoa</taxon>
        <taxon>Discosea</taxon>
        <taxon>Longamoebia</taxon>
        <taxon>Centramoebida</taxon>
        <taxon>Acanthamoebidae</taxon>
        <taxon>Acanthamoeba</taxon>
    </lineage>
</organism>
<evidence type="ECO:0000313" key="2">
    <source>
        <dbReference type="Proteomes" id="UP000011083"/>
    </source>
</evidence>
<dbReference type="GeneID" id="14924815"/>
<dbReference type="Proteomes" id="UP000011083">
    <property type="component" value="Unassembled WGS sequence"/>
</dbReference>
<gene>
    <name evidence="1" type="ORF">ACA1_305050</name>
</gene>
<evidence type="ECO:0000313" key="1">
    <source>
        <dbReference type="EMBL" id="ELR23822.1"/>
    </source>
</evidence>
<dbReference type="EMBL" id="KB007846">
    <property type="protein sequence ID" value="ELR23822.1"/>
    <property type="molecule type" value="Genomic_DNA"/>
</dbReference>